<evidence type="ECO:0000313" key="2">
    <source>
        <dbReference type="EMBL" id="VDL99643.1"/>
    </source>
</evidence>
<reference evidence="2 3" key="2">
    <citation type="submission" date="2018-11" db="EMBL/GenBank/DDBJ databases">
        <authorList>
            <consortium name="Pathogen Informatics"/>
        </authorList>
    </citation>
    <scope>NUCLEOTIDE SEQUENCE [LARGE SCALE GENOMIC DNA]</scope>
    <source>
        <strain evidence="2 3">NST_G2</strain>
    </source>
</reference>
<protein>
    <submittedName>
        <fullName evidence="2 4">Uncharacterized protein</fullName>
    </submittedName>
</protein>
<reference evidence="4" key="1">
    <citation type="submission" date="2016-06" db="UniProtKB">
        <authorList>
            <consortium name="WormBaseParasite"/>
        </authorList>
    </citation>
    <scope>IDENTIFICATION</scope>
</reference>
<sequence>MSPRPIRNRNASPSANSTHWGWVSQRQSHHHHMARAHGVRSRTSARYRRTSGFRVGHLEGREGAADGVSHPGSAIPAPAARDMTITQLAGWLARSLLSHGTDLSLHGHSRGRPSWRVFVPSAVLL</sequence>
<dbReference type="AlphaFoldDB" id="A0A183T9W0"/>
<proteinExistence type="predicted"/>
<gene>
    <name evidence="2" type="ORF">SSLN_LOCUS13258</name>
</gene>
<evidence type="ECO:0000256" key="1">
    <source>
        <dbReference type="SAM" id="MobiDB-lite"/>
    </source>
</evidence>
<dbReference type="WBParaSite" id="SSLN_0001376101-mRNA-1">
    <property type="protein sequence ID" value="SSLN_0001376101-mRNA-1"/>
    <property type="gene ID" value="SSLN_0001376101"/>
</dbReference>
<feature type="region of interest" description="Disordered" evidence="1">
    <location>
        <begin position="1"/>
        <end position="75"/>
    </location>
</feature>
<name>A0A183T9W0_SCHSO</name>
<evidence type="ECO:0000313" key="3">
    <source>
        <dbReference type="Proteomes" id="UP000275846"/>
    </source>
</evidence>
<organism evidence="4">
    <name type="scientific">Schistocephalus solidus</name>
    <name type="common">Tapeworm</name>
    <dbReference type="NCBI Taxonomy" id="70667"/>
    <lineage>
        <taxon>Eukaryota</taxon>
        <taxon>Metazoa</taxon>
        <taxon>Spiralia</taxon>
        <taxon>Lophotrochozoa</taxon>
        <taxon>Platyhelminthes</taxon>
        <taxon>Cestoda</taxon>
        <taxon>Eucestoda</taxon>
        <taxon>Diphyllobothriidea</taxon>
        <taxon>Diphyllobothriidae</taxon>
        <taxon>Schistocephalus</taxon>
    </lineage>
</organism>
<accession>A0A183T9W0</accession>
<feature type="compositionally biased region" description="Basic residues" evidence="1">
    <location>
        <begin position="27"/>
        <end position="51"/>
    </location>
</feature>
<evidence type="ECO:0000313" key="4">
    <source>
        <dbReference type="WBParaSite" id="SSLN_0001376101-mRNA-1"/>
    </source>
</evidence>
<dbReference type="EMBL" id="UYSU01037944">
    <property type="protein sequence ID" value="VDL99643.1"/>
    <property type="molecule type" value="Genomic_DNA"/>
</dbReference>
<feature type="compositionally biased region" description="Polar residues" evidence="1">
    <location>
        <begin position="9"/>
        <end position="19"/>
    </location>
</feature>
<dbReference type="Proteomes" id="UP000275846">
    <property type="component" value="Unassembled WGS sequence"/>
</dbReference>
<keyword evidence="3" id="KW-1185">Reference proteome</keyword>